<dbReference type="InterPro" id="IPR027417">
    <property type="entry name" value="P-loop_NTPase"/>
</dbReference>
<evidence type="ECO:0000313" key="6">
    <source>
        <dbReference type="Proteomes" id="UP001304769"/>
    </source>
</evidence>
<gene>
    <name evidence="5" type="ORF">SPF06_12605</name>
</gene>
<dbReference type="Pfam" id="PF13732">
    <property type="entry name" value="DrrA1-3_C"/>
    <property type="match status" value="1"/>
</dbReference>
<dbReference type="PANTHER" id="PTHR43582:SF5">
    <property type="entry name" value="ABC TRANSPORTER"/>
    <property type="match status" value="1"/>
</dbReference>
<evidence type="ECO:0000259" key="4">
    <source>
        <dbReference type="PROSITE" id="PS50893"/>
    </source>
</evidence>
<dbReference type="PROSITE" id="PS00211">
    <property type="entry name" value="ABC_TRANSPORTER_1"/>
    <property type="match status" value="1"/>
</dbReference>
<keyword evidence="1" id="KW-0813">Transport</keyword>
<dbReference type="Gene3D" id="3.40.50.300">
    <property type="entry name" value="P-loop containing nucleotide triphosphate hydrolases"/>
    <property type="match status" value="1"/>
</dbReference>
<dbReference type="Proteomes" id="UP001304769">
    <property type="component" value="Unassembled WGS sequence"/>
</dbReference>
<sequence length="336" mass="35009">MSRHSVPGSTPAITAVDLVKTYPGRRGKPPVKALDGLSFGAAAGSVFGLLGPNGAGKSTAVKILSTLSRADSGIAEVAGIDVARHPEKVRASIGFVAQKSVCDPMDTGYENLVLAGRLQGLAGSEAKTRARELLARSALTEAKDRLVKTYSGGMARRLDVAVGLVHRPAVLFLDEPTTGLDPEARADMWDEIESMASAESMTVLLTTHYLDEADRLAAEVAILDGGRILASGSPDELKRELRGDAVIIGVALDADPARARGVLERIPSIWEVSCDARIIRARTDDGAAALPQALAALDAAGVAVASATLARPSLDDVYLRHTGRAYSAADAQEVAA</sequence>
<keyword evidence="3 5" id="KW-0067">ATP-binding</keyword>
<dbReference type="InterPro" id="IPR003593">
    <property type="entry name" value="AAA+_ATPase"/>
</dbReference>
<dbReference type="Pfam" id="PF00005">
    <property type="entry name" value="ABC_tran"/>
    <property type="match status" value="1"/>
</dbReference>
<evidence type="ECO:0000256" key="3">
    <source>
        <dbReference type="ARBA" id="ARBA00022840"/>
    </source>
</evidence>
<dbReference type="SUPFAM" id="SSF52540">
    <property type="entry name" value="P-loop containing nucleoside triphosphate hydrolases"/>
    <property type="match status" value="1"/>
</dbReference>
<dbReference type="SMART" id="SM00382">
    <property type="entry name" value="AAA"/>
    <property type="match status" value="1"/>
</dbReference>
<dbReference type="PANTHER" id="PTHR43582">
    <property type="entry name" value="LINEARMYCIN RESISTANCE ATP-BINDING PROTEIN LNRL"/>
    <property type="match status" value="1"/>
</dbReference>
<dbReference type="InterPro" id="IPR017871">
    <property type="entry name" value="ABC_transporter-like_CS"/>
</dbReference>
<dbReference type="InterPro" id="IPR003439">
    <property type="entry name" value="ABC_transporter-like_ATP-bd"/>
</dbReference>
<keyword evidence="6" id="KW-1185">Reference proteome</keyword>
<reference evidence="5 6" key="1">
    <citation type="submission" date="2023-12" db="EMBL/GenBank/DDBJ databases">
        <title>Sinomonas terricola sp. nov, isolated from litchi orchard soil in Guangdong, PR China.</title>
        <authorList>
            <person name="Jiaxin W."/>
            <person name="Yang Z."/>
            <person name="Honghui Z."/>
        </authorList>
    </citation>
    <scope>NUCLEOTIDE SEQUENCE [LARGE SCALE GENOMIC DNA]</scope>
    <source>
        <strain evidence="5 6">JGH33</strain>
    </source>
</reference>
<evidence type="ECO:0000256" key="2">
    <source>
        <dbReference type="ARBA" id="ARBA00022741"/>
    </source>
</evidence>
<proteinExistence type="predicted"/>
<evidence type="ECO:0000313" key="5">
    <source>
        <dbReference type="EMBL" id="MEA5455565.1"/>
    </source>
</evidence>
<dbReference type="PROSITE" id="PS50893">
    <property type="entry name" value="ABC_TRANSPORTER_2"/>
    <property type="match status" value="1"/>
</dbReference>
<organism evidence="5 6">
    <name type="scientific">Sinomonas terricola</name>
    <dbReference type="NCBI Taxonomy" id="3110330"/>
    <lineage>
        <taxon>Bacteria</taxon>
        <taxon>Bacillati</taxon>
        <taxon>Actinomycetota</taxon>
        <taxon>Actinomycetes</taxon>
        <taxon>Micrococcales</taxon>
        <taxon>Micrococcaceae</taxon>
        <taxon>Sinomonas</taxon>
    </lineage>
</organism>
<evidence type="ECO:0000256" key="1">
    <source>
        <dbReference type="ARBA" id="ARBA00022448"/>
    </source>
</evidence>
<feature type="domain" description="ABC transporter" evidence="4">
    <location>
        <begin position="13"/>
        <end position="250"/>
    </location>
</feature>
<keyword evidence="2" id="KW-0547">Nucleotide-binding</keyword>
<dbReference type="RefSeq" id="WP_323279423.1">
    <property type="nucleotide sequence ID" value="NZ_JAYGGQ010000009.1"/>
</dbReference>
<protein>
    <submittedName>
        <fullName evidence="5">ATP-binding cassette domain-containing protein</fullName>
    </submittedName>
</protein>
<dbReference type="InterPro" id="IPR025302">
    <property type="entry name" value="DrrA1/2-like_C"/>
</dbReference>
<dbReference type="GO" id="GO:0005524">
    <property type="term" value="F:ATP binding"/>
    <property type="evidence" value="ECO:0007669"/>
    <property type="project" value="UniProtKB-KW"/>
</dbReference>
<name>A0ABU5T7B2_9MICC</name>
<accession>A0ABU5T7B2</accession>
<dbReference type="EMBL" id="JAYGGQ010000009">
    <property type="protein sequence ID" value="MEA5455565.1"/>
    <property type="molecule type" value="Genomic_DNA"/>
</dbReference>
<comment type="caution">
    <text evidence="5">The sequence shown here is derived from an EMBL/GenBank/DDBJ whole genome shotgun (WGS) entry which is preliminary data.</text>
</comment>